<dbReference type="RefSeq" id="XP_001691197.2">
    <property type="nucleotide sequence ID" value="XM_001691145.2"/>
</dbReference>
<gene>
    <name evidence="1" type="ORF">CHLRE_06g310250v5</name>
</gene>
<name>A0A2K3DRM0_CHLRE</name>
<dbReference type="KEGG" id="cre:CHLRE_06g310250v5"/>
<reference evidence="1 2" key="1">
    <citation type="journal article" date="2007" name="Science">
        <title>The Chlamydomonas genome reveals the evolution of key animal and plant functions.</title>
        <authorList>
            <person name="Merchant S.S."/>
            <person name="Prochnik S.E."/>
            <person name="Vallon O."/>
            <person name="Harris E.H."/>
            <person name="Karpowicz S.J."/>
            <person name="Witman G.B."/>
            <person name="Terry A."/>
            <person name="Salamov A."/>
            <person name="Fritz-Laylin L.K."/>
            <person name="Marechal-Drouard L."/>
            <person name="Marshall W.F."/>
            <person name="Qu L.H."/>
            <person name="Nelson D.R."/>
            <person name="Sanderfoot A.A."/>
            <person name="Spalding M.H."/>
            <person name="Kapitonov V.V."/>
            <person name="Ren Q."/>
            <person name="Ferris P."/>
            <person name="Lindquist E."/>
            <person name="Shapiro H."/>
            <person name="Lucas S.M."/>
            <person name="Grimwood J."/>
            <person name="Schmutz J."/>
            <person name="Cardol P."/>
            <person name="Cerutti H."/>
            <person name="Chanfreau G."/>
            <person name="Chen C.L."/>
            <person name="Cognat V."/>
            <person name="Croft M.T."/>
            <person name="Dent R."/>
            <person name="Dutcher S."/>
            <person name="Fernandez E."/>
            <person name="Fukuzawa H."/>
            <person name="Gonzalez-Ballester D."/>
            <person name="Gonzalez-Halphen D."/>
            <person name="Hallmann A."/>
            <person name="Hanikenne M."/>
            <person name="Hippler M."/>
            <person name="Inwood W."/>
            <person name="Jabbari K."/>
            <person name="Kalanon M."/>
            <person name="Kuras R."/>
            <person name="Lefebvre P.A."/>
            <person name="Lemaire S.D."/>
            <person name="Lobanov A.V."/>
            <person name="Lohr M."/>
            <person name="Manuell A."/>
            <person name="Meier I."/>
            <person name="Mets L."/>
            <person name="Mittag M."/>
            <person name="Mittelmeier T."/>
            <person name="Moroney J.V."/>
            <person name="Moseley J."/>
            <person name="Napoli C."/>
            <person name="Nedelcu A.M."/>
            <person name="Niyogi K."/>
            <person name="Novoselov S.V."/>
            <person name="Paulsen I.T."/>
            <person name="Pazour G."/>
            <person name="Purton S."/>
            <person name="Ral J.P."/>
            <person name="Riano-Pachon D.M."/>
            <person name="Riekhof W."/>
            <person name="Rymarquis L."/>
            <person name="Schroda M."/>
            <person name="Stern D."/>
            <person name="Umen J."/>
            <person name="Willows R."/>
            <person name="Wilson N."/>
            <person name="Zimmer S.L."/>
            <person name="Allmer J."/>
            <person name="Balk J."/>
            <person name="Bisova K."/>
            <person name="Chen C.J."/>
            <person name="Elias M."/>
            <person name="Gendler K."/>
            <person name="Hauser C."/>
            <person name="Lamb M.R."/>
            <person name="Ledford H."/>
            <person name="Long J.C."/>
            <person name="Minagawa J."/>
            <person name="Page M.D."/>
            <person name="Pan J."/>
            <person name="Pootakham W."/>
            <person name="Roje S."/>
            <person name="Rose A."/>
            <person name="Stahlberg E."/>
            <person name="Terauchi A.M."/>
            <person name="Yang P."/>
            <person name="Ball S."/>
            <person name="Bowler C."/>
            <person name="Dieckmann C.L."/>
            <person name="Gladyshev V.N."/>
            <person name="Green P."/>
            <person name="Jorgensen R."/>
            <person name="Mayfield S."/>
            <person name="Mueller-Roeber B."/>
            <person name="Rajamani S."/>
            <person name="Sayre R.T."/>
            <person name="Brokstein P."/>
            <person name="Dubchak I."/>
            <person name="Goodstein D."/>
            <person name="Hornick L."/>
            <person name="Huang Y.W."/>
            <person name="Jhaveri J."/>
            <person name="Luo Y."/>
            <person name="Martinez D."/>
            <person name="Ngau W.C."/>
            <person name="Otillar B."/>
            <person name="Poliakov A."/>
            <person name="Porter A."/>
            <person name="Szajkowski L."/>
            <person name="Werner G."/>
            <person name="Zhou K."/>
            <person name="Grigoriev I.V."/>
            <person name="Rokhsar D.S."/>
            <person name="Grossman A.R."/>
        </authorList>
    </citation>
    <scope>NUCLEOTIDE SEQUENCE [LARGE SCALE GENOMIC DNA]</scope>
    <source>
        <strain evidence="2">CC-503</strain>
    </source>
</reference>
<evidence type="ECO:0000313" key="1">
    <source>
        <dbReference type="EMBL" id="PNW83184.1"/>
    </source>
</evidence>
<dbReference type="InParanoid" id="A0A2K3DRM0"/>
<dbReference type="Gramene" id="PNW83184">
    <property type="protein sequence ID" value="PNW83184"/>
    <property type="gene ID" value="CHLRE_06g310250v5"/>
</dbReference>
<dbReference type="ExpressionAtlas" id="A0A2K3DRM0">
    <property type="expression patterns" value="baseline"/>
</dbReference>
<evidence type="ECO:0000313" key="2">
    <source>
        <dbReference type="Proteomes" id="UP000006906"/>
    </source>
</evidence>
<dbReference type="AlphaFoldDB" id="A0A2K3DRM0"/>
<accession>A0A2K3DRM0</accession>
<keyword evidence="2" id="KW-1185">Reference proteome</keyword>
<dbReference type="EMBL" id="CM008967">
    <property type="protein sequence ID" value="PNW83184.1"/>
    <property type="molecule type" value="Genomic_DNA"/>
</dbReference>
<proteinExistence type="predicted"/>
<dbReference type="OrthoDB" id="10425890at2759"/>
<organism evidence="1 2">
    <name type="scientific">Chlamydomonas reinhardtii</name>
    <name type="common">Chlamydomonas smithii</name>
    <dbReference type="NCBI Taxonomy" id="3055"/>
    <lineage>
        <taxon>Eukaryota</taxon>
        <taxon>Viridiplantae</taxon>
        <taxon>Chlorophyta</taxon>
        <taxon>core chlorophytes</taxon>
        <taxon>Chlorophyceae</taxon>
        <taxon>CS clade</taxon>
        <taxon>Chlamydomonadales</taxon>
        <taxon>Chlamydomonadaceae</taxon>
        <taxon>Chlamydomonas</taxon>
    </lineage>
</organism>
<sequence length="181" mass="20217">MAACFTRSTVCCPAPSLRRHELGQRVEAAPVFGWQRRPACVSICCSLGFLKKKADPSTPSLGSKALAWATDVGPVVTIIGTVASLVVAWNTVVIQPNKAPLQELRTDWQKQLHELRTDWQKQLQELRTDQQQQIELLTTRLEQRLGPLKPLPERVARTEGQVDVVLKQQTALHLHDFGPRA</sequence>
<dbReference type="GeneID" id="5716803"/>
<dbReference type="Proteomes" id="UP000006906">
    <property type="component" value="Chromosome 6"/>
</dbReference>
<dbReference type="Gene3D" id="6.10.250.2700">
    <property type="match status" value="1"/>
</dbReference>
<protein>
    <submittedName>
        <fullName evidence="1">Uncharacterized protein</fullName>
    </submittedName>
</protein>
<dbReference type="PaxDb" id="3055-EDP04930"/>